<evidence type="ECO:0000313" key="1">
    <source>
        <dbReference type="EMBL" id="MEP0867189.1"/>
    </source>
</evidence>
<proteinExistence type="predicted"/>
<dbReference type="Proteomes" id="UP001442494">
    <property type="component" value="Unassembled WGS sequence"/>
</dbReference>
<organism evidence="1 2">
    <name type="scientific">Funiculus sociatus GB2-A5</name>
    <dbReference type="NCBI Taxonomy" id="2933946"/>
    <lineage>
        <taxon>Bacteria</taxon>
        <taxon>Bacillati</taxon>
        <taxon>Cyanobacteriota</taxon>
        <taxon>Cyanophyceae</taxon>
        <taxon>Coleofasciculales</taxon>
        <taxon>Coleofasciculaceae</taxon>
        <taxon>Funiculus</taxon>
    </lineage>
</organism>
<comment type="caution">
    <text evidence="1">The sequence shown here is derived from an EMBL/GenBank/DDBJ whole genome shotgun (WGS) entry which is preliminary data.</text>
</comment>
<dbReference type="EMBL" id="JAMPKK010000061">
    <property type="protein sequence ID" value="MEP0867189.1"/>
    <property type="molecule type" value="Genomic_DNA"/>
</dbReference>
<sequence length="69" mass="7994">MTYYSKLHPWCIIRSLPDMRSLIIARFRRRSDAEAHLRILKANTPNVPYSIIFDTTPETSDSTVKPGMN</sequence>
<gene>
    <name evidence="1" type="ORF">NDI37_22310</name>
</gene>
<reference evidence="1 2" key="1">
    <citation type="submission" date="2022-04" db="EMBL/GenBank/DDBJ databases">
        <title>Positive selection, recombination, and allopatry shape intraspecific diversity of widespread and dominant cyanobacteria.</title>
        <authorList>
            <person name="Wei J."/>
            <person name="Shu W."/>
            <person name="Hu C."/>
        </authorList>
    </citation>
    <scope>NUCLEOTIDE SEQUENCE [LARGE SCALE GENOMIC DNA]</scope>
    <source>
        <strain evidence="1 2">GB2-A5</strain>
    </source>
</reference>
<keyword evidence="2" id="KW-1185">Reference proteome</keyword>
<evidence type="ECO:0000313" key="2">
    <source>
        <dbReference type="Proteomes" id="UP001442494"/>
    </source>
</evidence>
<accession>A0ABV0JVP2</accession>
<protein>
    <submittedName>
        <fullName evidence="1">Uncharacterized protein</fullName>
    </submittedName>
</protein>
<name>A0ABV0JVP2_9CYAN</name>
<dbReference type="RefSeq" id="WP_190419457.1">
    <property type="nucleotide sequence ID" value="NZ_JAMPKK010000061.1"/>
</dbReference>